<accession>A0A5J4WE59</accession>
<protein>
    <submittedName>
        <fullName evidence="1">Uncharacterized protein</fullName>
    </submittedName>
</protein>
<dbReference type="Proteomes" id="UP000324800">
    <property type="component" value="Unassembled WGS sequence"/>
</dbReference>
<evidence type="ECO:0000313" key="1">
    <source>
        <dbReference type="EMBL" id="KAA6392963.1"/>
    </source>
</evidence>
<gene>
    <name evidence="1" type="ORF">EZS28_011510</name>
</gene>
<dbReference type="AlphaFoldDB" id="A0A5J4WE59"/>
<dbReference type="EMBL" id="SNRW01002383">
    <property type="protein sequence ID" value="KAA6392963.1"/>
    <property type="molecule type" value="Genomic_DNA"/>
</dbReference>
<comment type="caution">
    <text evidence="1">The sequence shown here is derived from an EMBL/GenBank/DDBJ whole genome shotgun (WGS) entry which is preliminary data.</text>
</comment>
<evidence type="ECO:0000313" key="2">
    <source>
        <dbReference type="Proteomes" id="UP000324800"/>
    </source>
</evidence>
<proteinExistence type="predicted"/>
<reference evidence="1 2" key="1">
    <citation type="submission" date="2019-03" db="EMBL/GenBank/DDBJ databases">
        <title>Single cell metagenomics reveals metabolic interactions within the superorganism composed of flagellate Streblomastix strix and complex community of Bacteroidetes bacteria on its surface.</title>
        <authorList>
            <person name="Treitli S.C."/>
            <person name="Kolisko M."/>
            <person name="Husnik F."/>
            <person name="Keeling P."/>
            <person name="Hampl V."/>
        </authorList>
    </citation>
    <scope>NUCLEOTIDE SEQUENCE [LARGE SCALE GENOMIC DNA]</scope>
    <source>
        <strain evidence="1">ST1C</strain>
    </source>
</reference>
<organism evidence="1 2">
    <name type="scientific">Streblomastix strix</name>
    <dbReference type="NCBI Taxonomy" id="222440"/>
    <lineage>
        <taxon>Eukaryota</taxon>
        <taxon>Metamonada</taxon>
        <taxon>Preaxostyla</taxon>
        <taxon>Oxymonadida</taxon>
        <taxon>Streblomastigidae</taxon>
        <taxon>Streblomastix</taxon>
    </lineage>
</organism>
<name>A0A5J4WE59_9EUKA</name>
<sequence length="126" mass="15091">MQNSYWNVIQNSKLSRERDQWIRTEVNDEETSICKKEEEEKGTYLQVGYHIEIYLRQRFIELMQPGMKMTFGNWIQKFGREMCIDQGASQQEVDRSSQHKEEAGTVAVNYDMNLNDKLRERLTNFE</sequence>